<dbReference type="GO" id="GO:0003676">
    <property type="term" value="F:nucleic acid binding"/>
    <property type="evidence" value="ECO:0007669"/>
    <property type="project" value="InterPro"/>
</dbReference>
<dbReference type="GO" id="GO:0008270">
    <property type="term" value="F:zinc ion binding"/>
    <property type="evidence" value="ECO:0007669"/>
    <property type="project" value="InterPro"/>
</dbReference>
<feature type="domain" description="HNH nuclease" evidence="2">
    <location>
        <begin position="91"/>
        <end position="143"/>
    </location>
</feature>
<dbReference type="Gene3D" id="1.10.30.50">
    <property type="match status" value="1"/>
</dbReference>
<accession>A0A5P2CWQ9</accession>
<name>A0A5P2CWQ9_STRVZ</name>
<dbReference type="CDD" id="cd00085">
    <property type="entry name" value="HNHc"/>
    <property type="match status" value="1"/>
</dbReference>
<reference evidence="3 4" key="1">
    <citation type="submission" date="2018-05" db="EMBL/GenBank/DDBJ databases">
        <title>Streptomyces venezuelae.</title>
        <authorList>
            <person name="Kim W."/>
            <person name="Lee N."/>
            <person name="Cho B.-K."/>
        </authorList>
    </citation>
    <scope>NUCLEOTIDE SEQUENCE [LARGE SCALE GENOMIC DNA]</scope>
    <source>
        <strain evidence="3 4">ATCC 14585</strain>
    </source>
</reference>
<dbReference type="EMBL" id="CP029191">
    <property type="protein sequence ID" value="QES46427.1"/>
    <property type="molecule type" value="Genomic_DNA"/>
</dbReference>
<organism evidence="3 4">
    <name type="scientific">Streptomyces venezuelae</name>
    <dbReference type="NCBI Taxonomy" id="54571"/>
    <lineage>
        <taxon>Bacteria</taxon>
        <taxon>Bacillati</taxon>
        <taxon>Actinomycetota</taxon>
        <taxon>Actinomycetes</taxon>
        <taxon>Kitasatosporales</taxon>
        <taxon>Streptomycetaceae</taxon>
        <taxon>Streptomyces</taxon>
    </lineage>
</organism>
<evidence type="ECO:0000256" key="1">
    <source>
        <dbReference type="SAM" id="MobiDB-lite"/>
    </source>
</evidence>
<dbReference type="Pfam" id="PF01844">
    <property type="entry name" value="HNH"/>
    <property type="match status" value="1"/>
</dbReference>
<gene>
    <name evidence="3" type="ORF">DEJ49_33380</name>
</gene>
<evidence type="ECO:0000259" key="2">
    <source>
        <dbReference type="SMART" id="SM00507"/>
    </source>
</evidence>
<sequence>MGRVDRRRAVPVPALQERPRHGRRVRDQPPRDVGAGAGRRRRPLPAWRPVGQRNRARRVLPACGAAAGADPVSARPIRTVRVLSSRQRRSKKRTLLAVQGCRCGSCGQVRSGSDLILKHKVHRTAGGSSRLDNLYLICRVCNAKGHAPKEEGNDPQQ</sequence>
<dbReference type="GO" id="GO:0004519">
    <property type="term" value="F:endonuclease activity"/>
    <property type="evidence" value="ECO:0007669"/>
    <property type="project" value="InterPro"/>
</dbReference>
<dbReference type="InterPro" id="IPR003615">
    <property type="entry name" value="HNH_nuc"/>
</dbReference>
<dbReference type="Proteomes" id="UP000324015">
    <property type="component" value="Chromosome"/>
</dbReference>
<feature type="region of interest" description="Disordered" evidence="1">
    <location>
        <begin position="1"/>
        <end position="53"/>
    </location>
</feature>
<proteinExistence type="predicted"/>
<dbReference type="SMART" id="SM00507">
    <property type="entry name" value="HNHc"/>
    <property type="match status" value="1"/>
</dbReference>
<protein>
    <recommendedName>
        <fullName evidence="2">HNH nuclease domain-containing protein</fullName>
    </recommendedName>
</protein>
<evidence type="ECO:0000313" key="4">
    <source>
        <dbReference type="Proteomes" id="UP000324015"/>
    </source>
</evidence>
<evidence type="ECO:0000313" key="3">
    <source>
        <dbReference type="EMBL" id="QES46427.1"/>
    </source>
</evidence>
<dbReference type="InterPro" id="IPR002711">
    <property type="entry name" value="HNH"/>
</dbReference>
<dbReference type="AlphaFoldDB" id="A0A5P2CWQ9"/>